<dbReference type="Gene3D" id="3.30.70.1290">
    <property type="entry name" value="Transposase IS200-like"/>
    <property type="match status" value="1"/>
</dbReference>
<comment type="caution">
    <text evidence="3">The sequence shown here is derived from an EMBL/GenBank/DDBJ whole genome shotgun (WGS) entry which is preliminary data.</text>
</comment>
<gene>
    <name evidence="3" type="ORF">BE18_11030</name>
</gene>
<accession>A0A150SS33</accession>
<name>A0A150SS33_SORCE</name>
<dbReference type="InterPro" id="IPR002686">
    <property type="entry name" value="Transposase_17"/>
</dbReference>
<sequence>MSAPRRLIAGATYFVTRRCTQRQMMLRPSVETNQVFLYCLAVAAERAGIELHAFVVMSNHWHAVLTDPEARLPQFLQLLHRLVARCMNTFLGRTENFWSAEHASIIALESAEDVLDKIAYVITNPTAAGLVRSPEEWPGAITTKLGQRHVATMPEVYFRRHGARLPERARIDCTVPPVLRELDAETIDRRLRVLVARNVRQARSKVRASRRTFLGADGARTMSPWQRAATPEPLRRRRPAVAVSDPHDRKAALTRLRAFRSMYRIALSRWRSGDRTARFPEGTYMMRVFHGACCDPAS</sequence>
<evidence type="ECO:0000256" key="1">
    <source>
        <dbReference type="SAM" id="MobiDB-lite"/>
    </source>
</evidence>
<dbReference type="InterPro" id="IPR036515">
    <property type="entry name" value="Transposase_17_sf"/>
</dbReference>
<organism evidence="3 4">
    <name type="scientific">Sorangium cellulosum</name>
    <name type="common">Polyangium cellulosum</name>
    <dbReference type="NCBI Taxonomy" id="56"/>
    <lineage>
        <taxon>Bacteria</taxon>
        <taxon>Pseudomonadati</taxon>
        <taxon>Myxococcota</taxon>
        <taxon>Polyangia</taxon>
        <taxon>Polyangiales</taxon>
        <taxon>Polyangiaceae</taxon>
        <taxon>Sorangium</taxon>
    </lineage>
</organism>
<dbReference type="SUPFAM" id="SSF143422">
    <property type="entry name" value="Transposase IS200-like"/>
    <property type="match status" value="1"/>
</dbReference>
<feature type="region of interest" description="Disordered" evidence="1">
    <location>
        <begin position="226"/>
        <end position="247"/>
    </location>
</feature>
<evidence type="ECO:0000313" key="4">
    <source>
        <dbReference type="Proteomes" id="UP000075515"/>
    </source>
</evidence>
<dbReference type="AlphaFoldDB" id="A0A150SS33"/>
<dbReference type="PANTHER" id="PTHR34322">
    <property type="entry name" value="TRANSPOSASE, Y1_TNP DOMAIN-CONTAINING"/>
    <property type="match status" value="1"/>
</dbReference>
<feature type="domain" description="Transposase IS200-like" evidence="2">
    <location>
        <begin position="8"/>
        <end position="124"/>
    </location>
</feature>
<dbReference type="GO" id="GO:0003677">
    <property type="term" value="F:DNA binding"/>
    <property type="evidence" value="ECO:0007669"/>
    <property type="project" value="InterPro"/>
</dbReference>
<dbReference type="Proteomes" id="UP000075515">
    <property type="component" value="Unassembled WGS sequence"/>
</dbReference>
<dbReference type="PANTHER" id="PTHR34322:SF2">
    <property type="entry name" value="TRANSPOSASE IS200-LIKE DOMAIN-CONTAINING PROTEIN"/>
    <property type="match status" value="1"/>
</dbReference>
<reference evidence="3 4" key="1">
    <citation type="submission" date="2014-02" db="EMBL/GenBank/DDBJ databases">
        <title>The small core and large imbalanced accessory genome model reveals a collaborative survival strategy of Sorangium cellulosum strains in nature.</title>
        <authorList>
            <person name="Han K."/>
            <person name="Peng R."/>
            <person name="Blom J."/>
            <person name="Li Y.-Z."/>
        </authorList>
    </citation>
    <scope>NUCLEOTIDE SEQUENCE [LARGE SCALE GENOMIC DNA]</scope>
    <source>
        <strain evidence="3 4">So0149</strain>
    </source>
</reference>
<proteinExistence type="predicted"/>
<dbReference type="EMBL" id="JEMC01001685">
    <property type="protein sequence ID" value="KYF95007.1"/>
    <property type="molecule type" value="Genomic_DNA"/>
</dbReference>
<evidence type="ECO:0000259" key="2">
    <source>
        <dbReference type="SMART" id="SM01321"/>
    </source>
</evidence>
<protein>
    <recommendedName>
        <fullName evidence="2">Transposase IS200-like domain-containing protein</fullName>
    </recommendedName>
</protein>
<dbReference type="SMART" id="SM01321">
    <property type="entry name" value="Y1_Tnp"/>
    <property type="match status" value="1"/>
</dbReference>
<dbReference type="GO" id="GO:0006313">
    <property type="term" value="P:DNA transposition"/>
    <property type="evidence" value="ECO:0007669"/>
    <property type="project" value="InterPro"/>
</dbReference>
<dbReference type="GO" id="GO:0004803">
    <property type="term" value="F:transposase activity"/>
    <property type="evidence" value="ECO:0007669"/>
    <property type="project" value="InterPro"/>
</dbReference>
<evidence type="ECO:0000313" key="3">
    <source>
        <dbReference type="EMBL" id="KYF95007.1"/>
    </source>
</evidence>